<keyword evidence="2" id="KW-1185">Reference proteome</keyword>
<reference evidence="1" key="1">
    <citation type="submission" date="2022-04" db="EMBL/GenBank/DDBJ databases">
        <title>Chromosome-scale genome assembly of Holotrichia oblita Faldermann.</title>
        <authorList>
            <person name="Rongchong L."/>
        </authorList>
    </citation>
    <scope>NUCLEOTIDE SEQUENCE</scope>
    <source>
        <strain evidence="1">81SQS9</strain>
    </source>
</reference>
<protein>
    <submittedName>
        <fullName evidence="1">Egf-like calcium-binding domain</fullName>
    </submittedName>
</protein>
<proteinExistence type="predicted"/>
<gene>
    <name evidence="1" type="ORF">MML48_6g00000460</name>
</gene>
<comment type="caution">
    <text evidence="1">The sequence shown here is derived from an EMBL/GenBank/DDBJ whole genome shotgun (WGS) entry which is preliminary data.</text>
</comment>
<evidence type="ECO:0000313" key="1">
    <source>
        <dbReference type="EMBL" id="KAI4459032.1"/>
    </source>
</evidence>
<dbReference type="EMBL" id="CM043020">
    <property type="protein sequence ID" value="KAI4459032.1"/>
    <property type="molecule type" value="Genomic_DNA"/>
</dbReference>
<dbReference type="Proteomes" id="UP001056778">
    <property type="component" value="Chromosome 6"/>
</dbReference>
<accession>A0ACB9SWW2</accession>
<organism evidence="1 2">
    <name type="scientific">Holotrichia oblita</name>
    <name type="common">Chafer beetle</name>
    <dbReference type="NCBI Taxonomy" id="644536"/>
    <lineage>
        <taxon>Eukaryota</taxon>
        <taxon>Metazoa</taxon>
        <taxon>Ecdysozoa</taxon>
        <taxon>Arthropoda</taxon>
        <taxon>Hexapoda</taxon>
        <taxon>Insecta</taxon>
        <taxon>Pterygota</taxon>
        <taxon>Neoptera</taxon>
        <taxon>Endopterygota</taxon>
        <taxon>Coleoptera</taxon>
        <taxon>Polyphaga</taxon>
        <taxon>Scarabaeiformia</taxon>
        <taxon>Scarabaeidae</taxon>
        <taxon>Melolonthinae</taxon>
        <taxon>Holotrichia</taxon>
    </lineage>
</organism>
<name>A0ACB9SWW2_HOLOL</name>
<sequence>MTDSIMPTYFKNHMYKDIIYQYRFFSILLLQSSCFAEQYNEVSFRDIRVVRDDTLESNGSLNSLLTENPFLGRNDEDDFTWLDDTTKDVAYYLRSHKFNEYDRRYESKEENAAKEYYSMFPRPPLKALHWEVQQFCEPSFLSCMKYVKRKLKDIGLKRQDDTSIVIMEQNWTKAKNWEQIQEIDNECRKMREKDNKLADPFQGPIERFQWRTTTSYYLCWYTMNEVPDLKHIKESCDNFAYCLDDKYGEKNRDYRARDNVPFACATYSFCPDPCCSAVKHTIEPIICDNNARNPCYETNPEGKRRCGFVRSENRNFHDIILNRWNVTCNCSQTGYRWSSRYGLCIDVDECGGNAHSCDNNTEICVNLPGSFECACRWGYAWNVDENKCTEHNALAVIKKERKEQDEEKNRTVAKSLVKMIYAKLVALKWGSSSCRKFVYTHLIILDIVFLYLP</sequence>
<evidence type="ECO:0000313" key="2">
    <source>
        <dbReference type="Proteomes" id="UP001056778"/>
    </source>
</evidence>